<evidence type="ECO:0008006" key="7">
    <source>
        <dbReference type="Google" id="ProtNLM"/>
    </source>
</evidence>
<evidence type="ECO:0000256" key="2">
    <source>
        <dbReference type="ARBA" id="ARBA00023004"/>
    </source>
</evidence>
<gene>
    <name evidence="5" type="ORF">B1C78_15535</name>
</gene>
<keyword evidence="4" id="KW-0732">Signal</keyword>
<feature type="compositionally biased region" description="Polar residues" evidence="3">
    <location>
        <begin position="110"/>
        <end position="120"/>
    </location>
</feature>
<comment type="caution">
    <text evidence="5">The sequence shown here is derived from an EMBL/GenBank/DDBJ whole genome shotgun (WGS) entry which is preliminary data.</text>
</comment>
<reference evidence="5 6" key="1">
    <citation type="submission" date="2017-02" db="EMBL/GenBank/DDBJ databases">
        <title>Genomic diversity within the haloalkaliphilic genus Thioalkalivibrio.</title>
        <authorList>
            <person name="Ahn A.-C."/>
            <person name="Meier-Kolthoff J."/>
            <person name="Overmars L."/>
            <person name="Richter M."/>
            <person name="Woyke T."/>
            <person name="Sorokin D.Y."/>
            <person name="Muyzer G."/>
        </authorList>
    </citation>
    <scope>NUCLEOTIDE SEQUENCE [LARGE SCALE GENOMIC DNA]</scope>
    <source>
        <strain evidence="5 6">ALJD</strain>
    </source>
</reference>
<keyword evidence="2" id="KW-0408">Iron</keyword>
<dbReference type="STRING" id="108003.B1C78_15535"/>
<dbReference type="RefSeq" id="WP_139349977.1">
    <property type="nucleotide sequence ID" value="NZ_MVBK01000111.1"/>
</dbReference>
<dbReference type="PANTHER" id="PTHR47435">
    <property type="entry name" value="KELCH REPEAT PROTEIN (AFU_ORTHOLOGUE AFUA_5G12780)"/>
    <property type="match status" value="1"/>
</dbReference>
<sequence>MMLQSMRKLAALTGMAVLWAAAPIHAEPQTPDQGALDRVQPNTWVVLSEEATGVREAYSPAFYYVPSLDRFVLSGGIARDSQHFDTEMFDAATRQWLNAYPDHAPYRKSSGPTDASSTPRSNPPFIVDEAGVSRIRMDDRVVGYSTGSHLFHQYAYNPDAGRLYAYFMDVTATYDPERREWQPLDVEKFTRTEQRSFHHIYGSMAHDPVNNQILSVGGTSVEDGGSPGVWAFDIASGRWERVISGSEAFRQAGGQAEALRREVRALVNRARNRFYVTESESDARRNLAAAAEVLADDVGRLAERLPTLGLGGSEAVSASVAVREAKALRSALEAGLGELEGAVARRTLLRLQEADDAAWRMARALDSEPIGRGFSQMATDRERGKIVLFGGSRVDGFLSDTWVYDLRTQTWEQRWPENRPSPRAGHTLAWLPQSRKIALWGGEIRNVGPQGDAEHHRELWIYDVERNDWRLLGRYEDGPLGSDIPGAVNDRDQLVVVSRGSRDWRDGDAYRARVTWGMQIDPDVGDSTLQNRGDSEPVAYGLTPGHYDRTVNPDTDAMAAWLDELPPNSWRLLPAPQVTTTRRAWGTMPYDSHRHQLLKWGGGHGTYIGTDLAHYSLRSGTWSIGYPAEDMPTRGFYAMAVQTFNNRPQVPNHVWDAAAYDPVSRKGIWMSNDAVWIYDPAIREWEYPPAPLPHPRANIMRISFASTPRGVVAWSVGRLYLLDATEGEWRELPVRRGELGGAHGDRTGMAYDSIRNSLWMGWAGRDIGRQSPRLLRYDMDDGSLERLNPPPSGIRMRETVHVPEIDMLVNIVRVRNGDEVGNLAYDIRNRRWVGLALPFDGEEQYITEGRYWGTRHTRTLHYDQELGVLIFHFTSDEIGVARLDPDSLETFELPEQGGS</sequence>
<evidence type="ECO:0000313" key="6">
    <source>
        <dbReference type="Proteomes" id="UP000189462"/>
    </source>
</evidence>
<dbReference type="EMBL" id="MVBK01000111">
    <property type="protein sequence ID" value="OOG22022.1"/>
    <property type="molecule type" value="Genomic_DNA"/>
</dbReference>
<keyword evidence="6" id="KW-1185">Reference proteome</keyword>
<evidence type="ECO:0000256" key="1">
    <source>
        <dbReference type="ARBA" id="ARBA00022737"/>
    </source>
</evidence>
<dbReference type="InterPro" id="IPR011043">
    <property type="entry name" value="Gal_Oxase/kelch_b-propeller"/>
</dbReference>
<evidence type="ECO:0000313" key="5">
    <source>
        <dbReference type="EMBL" id="OOG22022.1"/>
    </source>
</evidence>
<feature type="chain" id="PRO_5012075917" description="Galactose oxidase" evidence="4">
    <location>
        <begin position="27"/>
        <end position="899"/>
    </location>
</feature>
<accession>A0A1V3NB15</accession>
<organism evidence="5 6">
    <name type="scientific">Thioalkalivibrio denitrificans</name>
    <dbReference type="NCBI Taxonomy" id="108003"/>
    <lineage>
        <taxon>Bacteria</taxon>
        <taxon>Pseudomonadati</taxon>
        <taxon>Pseudomonadota</taxon>
        <taxon>Gammaproteobacteria</taxon>
        <taxon>Chromatiales</taxon>
        <taxon>Ectothiorhodospiraceae</taxon>
        <taxon>Thioalkalivibrio</taxon>
    </lineage>
</organism>
<dbReference type="Gene3D" id="2.120.10.80">
    <property type="entry name" value="Kelch-type beta propeller"/>
    <property type="match status" value="3"/>
</dbReference>
<dbReference type="AlphaFoldDB" id="A0A1V3NB15"/>
<dbReference type="Pfam" id="PF24681">
    <property type="entry name" value="Kelch_KLHDC2_KLHL20_DRC7"/>
    <property type="match status" value="1"/>
</dbReference>
<protein>
    <recommendedName>
        <fullName evidence="7">Galactose oxidase</fullName>
    </recommendedName>
</protein>
<dbReference type="OrthoDB" id="6374704at2"/>
<feature type="signal peptide" evidence="4">
    <location>
        <begin position="1"/>
        <end position="26"/>
    </location>
</feature>
<dbReference type="InterPro" id="IPR015915">
    <property type="entry name" value="Kelch-typ_b-propeller"/>
</dbReference>
<dbReference type="Proteomes" id="UP000189462">
    <property type="component" value="Unassembled WGS sequence"/>
</dbReference>
<name>A0A1V3NB15_9GAMM</name>
<evidence type="ECO:0000256" key="4">
    <source>
        <dbReference type="SAM" id="SignalP"/>
    </source>
</evidence>
<dbReference type="SUPFAM" id="SSF50965">
    <property type="entry name" value="Galactose oxidase, central domain"/>
    <property type="match status" value="1"/>
</dbReference>
<feature type="region of interest" description="Disordered" evidence="3">
    <location>
        <begin position="103"/>
        <end position="125"/>
    </location>
</feature>
<evidence type="ECO:0000256" key="3">
    <source>
        <dbReference type="SAM" id="MobiDB-lite"/>
    </source>
</evidence>
<dbReference type="PANTHER" id="PTHR47435:SF4">
    <property type="entry name" value="KELCH REPEAT PROTEIN (AFU_ORTHOLOGUE AFUA_5G12780)"/>
    <property type="match status" value="1"/>
</dbReference>
<keyword evidence="1" id="KW-0677">Repeat</keyword>
<proteinExistence type="predicted"/>
<dbReference type="SUPFAM" id="SSF117281">
    <property type="entry name" value="Kelch motif"/>
    <property type="match status" value="2"/>
</dbReference>